<evidence type="ECO:0000256" key="2">
    <source>
        <dbReference type="ARBA" id="ARBA00025794"/>
    </source>
</evidence>
<sequence>MAEGPGQNHILDGKGESETDAHSHRDQTTVVDHNKNIDRKGATSPLRTRHQSLEDDIYDERNMLGRTTSTIVHRRPRSMSMAEVVEIGYLRLQQELKKAQQELSLKDEEVDKLSRVRDEIGLELQDLTASLFEEAHNMVREANEKQALAEKKRKEASSKIEVLEAEVNALKVLVITSTPSMPNPDMHPQINTKNKGNKANFLRGHKRSTSHCDASMKRELALSPPAISQTLVVVKDHIQIDPALYQEFADWKENPQIDHHNPFLARIYAEDIIPCLTYCNTELAKDVEECVESNTLTIEAVPTDIHGPRKCALTQDSRICGYRMKVGDLTSWHSISQLARDRIAAVCNFFTYVRYINQGLVKNEDKDIYCQIVQLRKQMALAKLGIGSQ</sequence>
<gene>
    <name evidence="7" type="primary">LOC106813070</name>
</gene>
<evidence type="ECO:0000256" key="4">
    <source>
        <dbReference type="SAM" id="MobiDB-lite"/>
    </source>
</evidence>
<dbReference type="InterPro" id="IPR040351">
    <property type="entry name" value="RAB3IL/RAB3IP/Sec2"/>
</dbReference>
<dbReference type="InterPro" id="IPR009449">
    <property type="entry name" value="Sec2_N"/>
</dbReference>
<dbReference type="PANTHER" id="PTHR14430:SF0">
    <property type="entry name" value="SEC2P DOMAIN-CONTAINING PROTEIN"/>
    <property type="match status" value="1"/>
</dbReference>
<feature type="region of interest" description="Disordered" evidence="4">
    <location>
        <begin position="1"/>
        <end position="54"/>
    </location>
</feature>
<accession>A0ABM1EK86</accession>
<feature type="compositionally biased region" description="Basic and acidic residues" evidence="4">
    <location>
        <begin position="11"/>
        <end position="41"/>
    </location>
</feature>
<keyword evidence="6" id="KW-1185">Reference proteome</keyword>
<organism evidence="6 7">
    <name type="scientific">Priapulus caudatus</name>
    <name type="common">Priapulid worm</name>
    <dbReference type="NCBI Taxonomy" id="37621"/>
    <lineage>
        <taxon>Eukaryota</taxon>
        <taxon>Metazoa</taxon>
        <taxon>Ecdysozoa</taxon>
        <taxon>Scalidophora</taxon>
        <taxon>Priapulida</taxon>
        <taxon>Priapulimorpha</taxon>
        <taxon>Priapulimorphida</taxon>
        <taxon>Priapulidae</taxon>
        <taxon>Priapulus</taxon>
    </lineage>
</organism>
<dbReference type="PANTHER" id="PTHR14430">
    <property type="entry name" value="RABIN3-RELATED"/>
    <property type="match status" value="1"/>
</dbReference>
<comment type="similarity">
    <text evidence="2">Belongs to the SEC2 family.</text>
</comment>
<dbReference type="Proteomes" id="UP000695022">
    <property type="component" value="Unplaced"/>
</dbReference>
<proteinExistence type="inferred from homology"/>
<name>A0ABM1EK86_PRICU</name>
<evidence type="ECO:0000313" key="6">
    <source>
        <dbReference type="Proteomes" id="UP000695022"/>
    </source>
</evidence>
<keyword evidence="1 3" id="KW-0175">Coiled coil</keyword>
<protein>
    <submittedName>
        <fullName evidence="7">Rab-3A-interacting protein-like</fullName>
    </submittedName>
</protein>
<dbReference type="RefSeq" id="XP_014672607.1">
    <property type="nucleotide sequence ID" value="XM_014817121.1"/>
</dbReference>
<feature type="domain" description="GDP/GTP exchange factor Sec2 N-terminal" evidence="5">
    <location>
        <begin position="80"/>
        <end position="167"/>
    </location>
</feature>
<dbReference type="GeneID" id="106813070"/>
<dbReference type="SUPFAM" id="SSF144284">
    <property type="entry name" value="Sec2 N-terminal region"/>
    <property type="match status" value="1"/>
</dbReference>
<feature type="coiled-coil region" evidence="3">
    <location>
        <begin position="82"/>
        <end position="173"/>
    </location>
</feature>
<evidence type="ECO:0000313" key="7">
    <source>
        <dbReference type="RefSeq" id="XP_014672607.1"/>
    </source>
</evidence>
<evidence type="ECO:0000256" key="3">
    <source>
        <dbReference type="SAM" id="Coils"/>
    </source>
</evidence>
<dbReference type="Pfam" id="PF06428">
    <property type="entry name" value="Sec2p"/>
    <property type="match status" value="1"/>
</dbReference>
<reference evidence="7" key="1">
    <citation type="submission" date="2025-08" db="UniProtKB">
        <authorList>
            <consortium name="RefSeq"/>
        </authorList>
    </citation>
    <scope>IDENTIFICATION</scope>
</reference>
<dbReference type="Gene3D" id="1.20.5.4880">
    <property type="match status" value="1"/>
</dbReference>
<evidence type="ECO:0000259" key="5">
    <source>
        <dbReference type="Pfam" id="PF06428"/>
    </source>
</evidence>
<evidence type="ECO:0000256" key="1">
    <source>
        <dbReference type="ARBA" id="ARBA00023054"/>
    </source>
</evidence>
<dbReference type="Pfam" id="PF25555">
    <property type="entry name" value="RAB3A-like_C"/>
    <property type="match status" value="1"/>
</dbReference>